<keyword evidence="1" id="KW-0812">Transmembrane</keyword>
<gene>
    <name evidence="2" type="ORF">GCM10011403_16760</name>
</gene>
<dbReference type="InterPro" id="IPR018750">
    <property type="entry name" value="DUF2306_membrane"/>
</dbReference>
<dbReference type="OrthoDB" id="9815686at2"/>
<evidence type="ECO:0008006" key="4">
    <source>
        <dbReference type="Google" id="ProtNLM"/>
    </source>
</evidence>
<accession>A0A917GX75</accession>
<feature type="transmembrane region" description="Helical" evidence="1">
    <location>
        <begin position="6"/>
        <end position="25"/>
    </location>
</feature>
<organism evidence="2 3">
    <name type="scientific">Pseudohongiella nitratireducens</name>
    <dbReference type="NCBI Taxonomy" id="1768907"/>
    <lineage>
        <taxon>Bacteria</taxon>
        <taxon>Pseudomonadati</taxon>
        <taxon>Pseudomonadota</taxon>
        <taxon>Gammaproteobacteria</taxon>
        <taxon>Pseudomonadales</taxon>
        <taxon>Pseudohongiellaceae</taxon>
        <taxon>Pseudohongiella</taxon>
    </lineage>
</organism>
<dbReference type="Pfam" id="PF10067">
    <property type="entry name" value="DUF2306"/>
    <property type="match status" value="1"/>
</dbReference>
<keyword evidence="3" id="KW-1185">Reference proteome</keyword>
<proteinExistence type="predicted"/>
<reference evidence="2" key="2">
    <citation type="submission" date="2020-09" db="EMBL/GenBank/DDBJ databases">
        <authorList>
            <person name="Sun Q."/>
            <person name="Zhou Y."/>
        </authorList>
    </citation>
    <scope>NUCLEOTIDE SEQUENCE</scope>
    <source>
        <strain evidence="2">CGMCC 1.15425</strain>
    </source>
</reference>
<comment type="caution">
    <text evidence="2">The sequence shown here is derived from an EMBL/GenBank/DDBJ whole genome shotgun (WGS) entry which is preliminary data.</text>
</comment>
<evidence type="ECO:0000256" key="1">
    <source>
        <dbReference type="SAM" id="Phobius"/>
    </source>
</evidence>
<feature type="transmembrane region" description="Helical" evidence="1">
    <location>
        <begin position="100"/>
        <end position="122"/>
    </location>
</feature>
<evidence type="ECO:0000313" key="2">
    <source>
        <dbReference type="EMBL" id="GGG60110.1"/>
    </source>
</evidence>
<dbReference type="AlphaFoldDB" id="A0A917GX75"/>
<evidence type="ECO:0000313" key="3">
    <source>
        <dbReference type="Proteomes" id="UP000627715"/>
    </source>
</evidence>
<sequence length="128" mass="13984">MTYMQLVTVHLATIIPAIFLGAYLLSQSKGTGKHRAIGKLYMSLMVITAGVTLFMPAYVGPQLFNHFGIIHILSFVVFFSVGRALYAARQGDIKTHRKNMVGLYVGGILVAGVFTLSPGRLIHGWLFG</sequence>
<keyword evidence="1" id="KW-1133">Transmembrane helix</keyword>
<feature type="transmembrane region" description="Helical" evidence="1">
    <location>
        <begin position="37"/>
        <end position="58"/>
    </location>
</feature>
<dbReference type="EMBL" id="BMIY01000006">
    <property type="protein sequence ID" value="GGG60110.1"/>
    <property type="molecule type" value="Genomic_DNA"/>
</dbReference>
<reference evidence="2" key="1">
    <citation type="journal article" date="2014" name="Int. J. Syst. Evol. Microbiol.">
        <title>Complete genome sequence of Corynebacterium casei LMG S-19264T (=DSM 44701T), isolated from a smear-ripened cheese.</title>
        <authorList>
            <consortium name="US DOE Joint Genome Institute (JGI-PGF)"/>
            <person name="Walter F."/>
            <person name="Albersmeier A."/>
            <person name="Kalinowski J."/>
            <person name="Ruckert C."/>
        </authorList>
    </citation>
    <scope>NUCLEOTIDE SEQUENCE</scope>
    <source>
        <strain evidence="2">CGMCC 1.15425</strain>
    </source>
</reference>
<protein>
    <recommendedName>
        <fullName evidence="4">DUF2306 domain-containing protein</fullName>
    </recommendedName>
</protein>
<dbReference type="Proteomes" id="UP000627715">
    <property type="component" value="Unassembled WGS sequence"/>
</dbReference>
<keyword evidence="1" id="KW-0472">Membrane</keyword>
<feature type="transmembrane region" description="Helical" evidence="1">
    <location>
        <begin position="64"/>
        <end position="88"/>
    </location>
</feature>
<name>A0A917GX75_9GAMM</name>